<keyword evidence="15" id="KW-0539">Nucleus</keyword>
<dbReference type="Gene3D" id="2.60.40.200">
    <property type="entry name" value="Superoxide dismutase, copper/zinc binding domain"/>
    <property type="match status" value="1"/>
</dbReference>
<dbReference type="GO" id="GO:0004784">
    <property type="term" value="F:superoxide dismutase activity"/>
    <property type="evidence" value="ECO:0007669"/>
    <property type="project" value="UniProtKB-EC"/>
</dbReference>
<name>A0A8C2NGP4_CAPHI</name>
<dbReference type="EC" id="1.15.1.1" evidence="5 18"/>
<feature type="domain" description="Superoxide dismutase copper/zinc binding" evidence="20">
    <location>
        <begin position="191"/>
        <end position="324"/>
    </location>
</feature>
<comment type="cofactor">
    <cofactor evidence="18">
        <name>Zn(2+)</name>
        <dbReference type="ChEBI" id="CHEBI:29105"/>
    </cofactor>
    <text evidence="18">Binds 1 zinc ion per subunit.</text>
</comment>
<dbReference type="InterPro" id="IPR001424">
    <property type="entry name" value="SOD_Cu_Zn_dom"/>
</dbReference>
<keyword evidence="8 18" id="KW-0479">Metal-binding</keyword>
<keyword evidence="16" id="KW-0449">Lipoprotein</keyword>
<evidence type="ECO:0000256" key="10">
    <source>
        <dbReference type="ARBA" id="ARBA00022862"/>
    </source>
</evidence>
<comment type="catalytic activity">
    <reaction evidence="18">
        <text>2 superoxide + 2 H(+) = H2O2 + O2</text>
        <dbReference type="Rhea" id="RHEA:20696"/>
        <dbReference type="ChEBI" id="CHEBI:15378"/>
        <dbReference type="ChEBI" id="CHEBI:15379"/>
        <dbReference type="ChEBI" id="CHEBI:16240"/>
        <dbReference type="ChEBI" id="CHEBI:18421"/>
        <dbReference type="EC" id="1.15.1.1"/>
    </reaction>
</comment>
<protein>
    <recommendedName>
        <fullName evidence="6 18">Superoxide dismutase [Cu-Zn]</fullName>
        <ecNumber evidence="5 18">1.15.1.1</ecNumber>
    </recommendedName>
</protein>
<evidence type="ECO:0000256" key="1">
    <source>
        <dbReference type="ARBA" id="ARBA00003917"/>
    </source>
</evidence>
<comment type="subunit">
    <text evidence="17">Homodimer; non-disulfide-linked. Heterodimer with SOD1. The heterodimer CCS:SOD1 interacts with SLC31A1; this heterotrimer is Cu(1+)-mediated and its maintenance is regulated through SOD1 activation.</text>
</comment>
<organism evidence="21">
    <name type="scientific">Capra hircus</name>
    <name type="common">Goat</name>
    <dbReference type="NCBI Taxonomy" id="9925"/>
    <lineage>
        <taxon>Eukaryota</taxon>
        <taxon>Metazoa</taxon>
        <taxon>Chordata</taxon>
        <taxon>Craniata</taxon>
        <taxon>Vertebrata</taxon>
        <taxon>Euteleostomi</taxon>
        <taxon>Mammalia</taxon>
        <taxon>Eutheria</taxon>
        <taxon>Laurasiatheria</taxon>
        <taxon>Artiodactyla</taxon>
        <taxon>Ruminantia</taxon>
        <taxon>Pecora</taxon>
        <taxon>Bovidae</taxon>
        <taxon>Caprinae</taxon>
        <taxon>Capra</taxon>
    </lineage>
</organism>
<dbReference type="InterPro" id="IPR024134">
    <property type="entry name" value="SOD_Cu/Zn_/chaperone"/>
</dbReference>
<keyword evidence="14" id="KW-0564">Palmitate</keyword>
<accession>A0A8C2NGP4</accession>
<dbReference type="PANTHER" id="PTHR10003">
    <property type="entry name" value="SUPEROXIDE DISMUTASE CU-ZN -RELATED"/>
    <property type="match status" value="1"/>
</dbReference>
<keyword evidence="9 18" id="KW-0862">Zinc</keyword>
<keyword evidence="10" id="KW-0049">Antioxidant</keyword>
<dbReference type="AlphaFoldDB" id="A0A8C2NGP4"/>
<dbReference type="InterPro" id="IPR036423">
    <property type="entry name" value="SOD-like_Cu/Zn_dom_sf"/>
</dbReference>
<evidence type="ECO:0000256" key="3">
    <source>
        <dbReference type="ARBA" id="ARBA00004496"/>
    </source>
</evidence>
<dbReference type="CDD" id="cd00305">
    <property type="entry name" value="Cu-Zn_Superoxide_Dismutase"/>
    <property type="match status" value="1"/>
</dbReference>
<reference evidence="21" key="1">
    <citation type="submission" date="2019-03" db="EMBL/GenBank/DDBJ databases">
        <title>Genome sequencing and reference-guided assembly of Black Bengal Goat (Capra hircus).</title>
        <authorList>
            <person name="Siddiki A.Z."/>
            <person name="Baten A."/>
            <person name="Billah M."/>
            <person name="Alam M.A.U."/>
            <person name="Shawrob K.S.M."/>
            <person name="Saha S."/>
            <person name="Chowdhury M."/>
            <person name="Rahman A.H."/>
            <person name="Stear M."/>
            <person name="Miah G."/>
            <person name="Das G.B."/>
            <person name="Hossain M.M."/>
            <person name="Kumkum M."/>
            <person name="Islam M.S."/>
            <person name="Mollah A.M."/>
            <person name="Ahsan A."/>
            <person name="Tusar F."/>
            <person name="Khan M.K.I."/>
        </authorList>
    </citation>
    <scope>NUCLEOTIDE SEQUENCE [LARGE SCALE GENOMIC DNA]</scope>
</reference>
<comment type="similarity">
    <text evidence="4 18">Belongs to the Cu-Zn superoxide dismutase family.</text>
</comment>
<evidence type="ECO:0000256" key="18">
    <source>
        <dbReference type="RuleBase" id="RU000393"/>
    </source>
</evidence>
<dbReference type="GO" id="GO:0005737">
    <property type="term" value="C:cytoplasm"/>
    <property type="evidence" value="ECO:0007669"/>
    <property type="project" value="UniProtKB-SubCell"/>
</dbReference>
<comment type="subcellular location">
    <subcellularLocation>
        <location evidence="3">Cytoplasm</location>
    </subcellularLocation>
    <subcellularLocation>
        <location evidence="2">Nucleus</location>
    </subcellularLocation>
</comment>
<keyword evidence="7" id="KW-0963">Cytoplasm</keyword>
<dbReference type="FunFam" id="2.60.40.200:FF:000001">
    <property type="entry name" value="Superoxide dismutase [Cu-Zn]"/>
    <property type="match status" value="1"/>
</dbReference>
<evidence type="ECO:0000256" key="12">
    <source>
        <dbReference type="ARBA" id="ARBA00023002"/>
    </source>
</evidence>
<keyword evidence="12 18" id="KW-0560">Oxidoreductase</keyword>
<dbReference type="PROSITE" id="PS00087">
    <property type="entry name" value="SOD_CU_ZN_1"/>
    <property type="match status" value="1"/>
</dbReference>
<dbReference type="SUPFAM" id="SSF49329">
    <property type="entry name" value="Cu,Zn superoxide dismutase-like"/>
    <property type="match status" value="1"/>
</dbReference>
<dbReference type="Ensembl" id="ENSCHIT00010005559.1">
    <property type="protein sequence ID" value="ENSCHIP00010004007.1"/>
    <property type="gene ID" value="ENSCHIG00010002800.1"/>
</dbReference>
<evidence type="ECO:0000256" key="15">
    <source>
        <dbReference type="ARBA" id="ARBA00023242"/>
    </source>
</evidence>
<dbReference type="PRINTS" id="PR00068">
    <property type="entry name" value="CUZNDISMTASE"/>
</dbReference>
<evidence type="ECO:0000256" key="16">
    <source>
        <dbReference type="ARBA" id="ARBA00023288"/>
    </source>
</evidence>
<proteinExistence type="inferred from homology"/>
<evidence type="ECO:0000313" key="21">
    <source>
        <dbReference type="Ensembl" id="ENSCHIP00010004007.1"/>
    </source>
</evidence>
<evidence type="ECO:0000256" key="17">
    <source>
        <dbReference type="ARBA" id="ARBA00047141"/>
    </source>
</evidence>
<evidence type="ECO:0000256" key="8">
    <source>
        <dbReference type="ARBA" id="ARBA00022723"/>
    </source>
</evidence>
<comment type="function">
    <text evidence="1 18">Destroys radicals which are normally produced within the cells and which are toxic to biological systems.</text>
</comment>
<dbReference type="GO" id="GO:0005634">
    <property type="term" value="C:nucleus"/>
    <property type="evidence" value="ECO:0007669"/>
    <property type="project" value="UniProtKB-SubCell"/>
</dbReference>
<comment type="cofactor">
    <cofactor evidence="18">
        <name>Cu cation</name>
        <dbReference type="ChEBI" id="CHEBI:23378"/>
    </cofactor>
    <text evidence="18">Binds 1 copper ion per subunit.</text>
</comment>
<reference evidence="21" key="2">
    <citation type="submission" date="2025-08" db="UniProtKB">
        <authorList>
            <consortium name="Ensembl"/>
        </authorList>
    </citation>
    <scope>IDENTIFICATION</scope>
</reference>
<evidence type="ECO:0000256" key="13">
    <source>
        <dbReference type="ARBA" id="ARBA00023008"/>
    </source>
</evidence>
<evidence type="ECO:0000256" key="14">
    <source>
        <dbReference type="ARBA" id="ARBA00023139"/>
    </source>
</evidence>
<evidence type="ECO:0000256" key="19">
    <source>
        <dbReference type="SAM" id="MobiDB-lite"/>
    </source>
</evidence>
<evidence type="ECO:0000256" key="4">
    <source>
        <dbReference type="ARBA" id="ARBA00010457"/>
    </source>
</evidence>
<evidence type="ECO:0000256" key="5">
    <source>
        <dbReference type="ARBA" id="ARBA00012682"/>
    </source>
</evidence>
<evidence type="ECO:0000259" key="20">
    <source>
        <dbReference type="Pfam" id="PF00080"/>
    </source>
</evidence>
<evidence type="ECO:0000256" key="9">
    <source>
        <dbReference type="ARBA" id="ARBA00022833"/>
    </source>
</evidence>
<evidence type="ECO:0000256" key="2">
    <source>
        <dbReference type="ARBA" id="ARBA00004123"/>
    </source>
</evidence>
<evidence type="ECO:0000256" key="11">
    <source>
        <dbReference type="ARBA" id="ARBA00022990"/>
    </source>
</evidence>
<keyword evidence="13 18" id="KW-0186">Copper</keyword>
<feature type="region of interest" description="Disordered" evidence="19">
    <location>
        <begin position="233"/>
        <end position="253"/>
    </location>
</feature>
<dbReference type="GO" id="GO:0005507">
    <property type="term" value="F:copper ion binding"/>
    <property type="evidence" value="ECO:0007669"/>
    <property type="project" value="InterPro"/>
</dbReference>
<evidence type="ECO:0000256" key="7">
    <source>
        <dbReference type="ARBA" id="ARBA00022490"/>
    </source>
</evidence>
<dbReference type="Pfam" id="PF00080">
    <property type="entry name" value="Sod_Cu"/>
    <property type="match status" value="1"/>
</dbReference>
<dbReference type="InterPro" id="IPR018152">
    <property type="entry name" value="SOD_Cu/Zn_BS"/>
</dbReference>
<keyword evidence="11" id="KW-0007">Acetylation</keyword>
<sequence>ESQLVKHKGDNVRTKVSYHSLTFADKGTSYLQGVPRPCPTFAYCNPQITPVRGERLGGVFFFFFSPRIQVLLRVFTQQQGRGGQQLLSDGLLTPPFGSAPRSVRAPRGLPVAGERAESAVGDWLRARVGGARRSSPIKVRRRAGLGFASACVLRRFLLCLVGVSLAVRAGEPFPRVMATKAVCVLKGDGPVQGTIHFEAKGDKVVVTGSITGLTEGDHGFHVHQFGDNTQGCTSAGPHFNPLSKKHGGPKDEERHVGDLGNVKADKNGVAIVDIVDPLISLSGEYSIIGRTMVVHEKPDDLGRGGNEESTKTGNAGSRLACGVIGIAPTRVILLNF</sequence>
<evidence type="ECO:0000256" key="6">
    <source>
        <dbReference type="ARBA" id="ARBA00020928"/>
    </source>
</evidence>
<dbReference type="PROSITE" id="PS00332">
    <property type="entry name" value="SOD_CU_ZN_2"/>
    <property type="match status" value="1"/>
</dbReference>